<feature type="compositionally biased region" description="Low complexity" evidence="1">
    <location>
        <begin position="168"/>
        <end position="179"/>
    </location>
</feature>
<feature type="compositionally biased region" description="Basic residues" evidence="1">
    <location>
        <begin position="437"/>
        <end position="446"/>
    </location>
</feature>
<feature type="compositionally biased region" description="Low complexity" evidence="1">
    <location>
        <begin position="414"/>
        <end position="425"/>
    </location>
</feature>
<dbReference type="EMBL" id="VIIS01000259">
    <property type="protein sequence ID" value="KAF0311143.1"/>
    <property type="molecule type" value="Genomic_DNA"/>
</dbReference>
<feature type="compositionally biased region" description="Polar residues" evidence="1">
    <location>
        <begin position="143"/>
        <end position="153"/>
    </location>
</feature>
<feature type="compositionally biased region" description="Pro residues" evidence="1">
    <location>
        <begin position="180"/>
        <end position="215"/>
    </location>
</feature>
<protein>
    <submittedName>
        <fullName evidence="2">Uncharacterized protein</fullName>
    </submittedName>
</protein>
<proteinExistence type="predicted"/>
<dbReference type="AlphaFoldDB" id="A0A6A4WYX7"/>
<feature type="compositionally biased region" description="Low complexity" evidence="1">
    <location>
        <begin position="505"/>
        <end position="516"/>
    </location>
</feature>
<sequence length="625" mass="65360">MAKKCESKNVESKGSNSIYVDILHDGEGFILVSYNHGPKKFQGVLMEVNRSGVPSGVRPPAWFDAVQPGTDARSPDPNDPYHTISTRMTYFQTSYDLSAARKDAGGGAPAPQPAAKRRHHHHKGGRSTVRLRPRQVLCSNCKSMCTESSQSVQPAGRRRKDGDENVDPAAAPVAAGTAQPLPPAPVAEPRPLVQPPAPALPPPPSEPLPPPPPLKVPRIPIVRLSAHQLRRSSSCTGDGDTGDGGGMGSCSGSSSSTTTSLSSSASSSPTPPTTPTLTKLTVSPIKIVGNNVKKCDPTSSKPKLQKIKISGGAIVPPPKAAAATAGAAAAADGDVARRTGLRKKRLAVGSMEDLWDESVLDDGNRTASSEQEEGTSLTPVLKISFGGREGAGTVLKIPAKYKLQAGEQETERPAVSTSTGVTATSLHPSAPTASAKAAKRALKKARKDVQRKLVGSPRTSPAYHPWGSPRASPAYTRLSPSYPQMSPAYYRVASAALGLSPAHPSLSPVHPSLSPAHPGPAPAPAPAAATAPATAAGPAPAPGPLRKKRHKHKLKHKRRRRERGDREEASGALSSEVRPPAGVSGLDFILFACRVLLIGWSGKQGVVSDRCYVLFSVGCVLRVRL</sequence>
<organism evidence="2 3">
    <name type="scientific">Amphibalanus amphitrite</name>
    <name type="common">Striped barnacle</name>
    <name type="synonym">Balanus amphitrite</name>
    <dbReference type="NCBI Taxonomy" id="1232801"/>
    <lineage>
        <taxon>Eukaryota</taxon>
        <taxon>Metazoa</taxon>
        <taxon>Ecdysozoa</taxon>
        <taxon>Arthropoda</taxon>
        <taxon>Crustacea</taxon>
        <taxon>Multicrustacea</taxon>
        <taxon>Cirripedia</taxon>
        <taxon>Thoracica</taxon>
        <taxon>Thoracicalcarea</taxon>
        <taxon>Balanomorpha</taxon>
        <taxon>Balanoidea</taxon>
        <taxon>Balanidae</taxon>
        <taxon>Amphibalaninae</taxon>
        <taxon>Amphibalanus</taxon>
    </lineage>
</organism>
<evidence type="ECO:0000313" key="3">
    <source>
        <dbReference type="Proteomes" id="UP000440578"/>
    </source>
</evidence>
<name>A0A6A4WYX7_AMPAM</name>
<reference evidence="2 3" key="1">
    <citation type="submission" date="2019-07" db="EMBL/GenBank/DDBJ databases">
        <title>Draft genome assembly of a fouling barnacle, Amphibalanus amphitrite (Darwin, 1854): The first reference genome for Thecostraca.</title>
        <authorList>
            <person name="Kim W."/>
        </authorList>
    </citation>
    <scope>NUCLEOTIDE SEQUENCE [LARGE SCALE GENOMIC DNA]</scope>
    <source>
        <strain evidence="2">SNU_AA5</strain>
        <tissue evidence="2">Soma without cirri and trophi</tissue>
    </source>
</reference>
<comment type="caution">
    <text evidence="2">The sequence shown here is derived from an EMBL/GenBank/DDBJ whole genome shotgun (WGS) entry which is preliminary data.</text>
</comment>
<keyword evidence="3" id="KW-1185">Reference proteome</keyword>
<evidence type="ECO:0000313" key="2">
    <source>
        <dbReference type="EMBL" id="KAF0311143.1"/>
    </source>
</evidence>
<dbReference type="Proteomes" id="UP000440578">
    <property type="component" value="Unassembled WGS sequence"/>
</dbReference>
<gene>
    <name evidence="2" type="ORF">FJT64_001856</name>
</gene>
<feature type="region of interest" description="Disordered" evidence="1">
    <location>
        <begin position="101"/>
        <end position="131"/>
    </location>
</feature>
<evidence type="ECO:0000256" key="1">
    <source>
        <dbReference type="SAM" id="MobiDB-lite"/>
    </source>
</evidence>
<feature type="region of interest" description="Disordered" evidence="1">
    <location>
        <begin position="404"/>
        <end position="475"/>
    </location>
</feature>
<feature type="compositionally biased region" description="Low complexity" evidence="1">
    <location>
        <begin position="250"/>
        <end position="268"/>
    </location>
</feature>
<feature type="region of interest" description="Disordered" evidence="1">
    <location>
        <begin position="143"/>
        <end position="279"/>
    </location>
</feature>
<feature type="compositionally biased region" description="Low complexity" evidence="1">
    <location>
        <begin position="526"/>
        <end position="538"/>
    </location>
</feature>
<accession>A0A6A4WYX7</accession>
<feature type="compositionally biased region" description="Basic residues" evidence="1">
    <location>
        <begin position="545"/>
        <end position="561"/>
    </location>
</feature>
<dbReference type="OrthoDB" id="5964980at2759"/>
<feature type="region of interest" description="Disordered" evidence="1">
    <location>
        <begin position="505"/>
        <end position="577"/>
    </location>
</feature>
<feature type="compositionally biased region" description="Basic residues" evidence="1">
    <location>
        <begin position="115"/>
        <end position="131"/>
    </location>
</feature>